<feature type="region of interest" description="Disordered" evidence="1">
    <location>
        <begin position="65"/>
        <end position="99"/>
    </location>
</feature>
<evidence type="ECO:0000313" key="2">
    <source>
        <dbReference type="EMBL" id="MBJ7599425.1"/>
    </source>
</evidence>
<dbReference type="RefSeq" id="WP_338202915.1">
    <property type="nucleotide sequence ID" value="NZ_JAEKNR010000154.1"/>
</dbReference>
<evidence type="ECO:0000256" key="1">
    <source>
        <dbReference type="SAM" id="MobiDB-lite"/>
    </source>
</evidence>
<proteinExistence type="predicted"/>
<protein>
    <submittedName>
        <fullName evidence="2">Uncharacterized protein</fullName>
    </submittedName>
</protein>
<accession>A0A934K6S7</accession>
<organism evidence="2 3">
    <name type="scientific">Candidatus Nephthysia bennettiae</name>
    <dbReference type="NCBI Taxonomy" id="3127016"/>
    <lineage>
        <taxon>Bacteria</taxon>
        <taxon>Bacillati</taxon>
        <taxon>Candidatus Dormiibacterota</taxon>
        <taxon>Candidatus Dormibacteria</taxon>
        <taxon>Candidatus Dormibacterales</taxon>
        <taxon>Candidatus Dormibacteraceae</taxon>
        <taxon>Candidatus Nephthysia</taxon>
    </lineage>
</organism>
<dbReference type="AlphaFoldDB" id="A0A934K6S7"/>
<sequence length="99" mass="10575">MRPGKGVGRDSERLAEMAGFLGHRINSALKDVIPPEAQLHLLNAQRELLTAVFLIYEHQVAARRGAAPEAAGGAGGGRAPARRRRASSKGSRVTRIPLD</sequence>
<dbReference type="Proteomes" id="UP000612893">
    <property type="component" value="Unassembled WGS sequence"/>
</dbReference>
<comment type="caution">
    <text evidence="2">The sequence shown here is derived from an EMBL/GenBank/DDBJ whole genome shotgun (WGS) entry which is preliminary data.</text>
</comment>
<name>A0A934K6S7_9BACT</name>
<dbReference type="EMBL" id="JAEKNR010000154">
    <property type="protein sequence ID" value="MBJ7599425.1"/>
    <property type="molecule type" value="Genomic_DNA"/>
</dbReference>
<gene>
    <name evidence="2" type="ORF">JF922_15275</name>
</gene>
<evidence type="ECO:0000313" key="3">
    <source>
        <dbReference type="Proteomes" id="UP000612893"/>
    </source>
</evidence>
<reference evidence="2" key="1">
    <citation type="submission" date="2020-10" db="EMBL/GenBank/DDBJ databases">
        <title>Ca. Dormibacterota MAGs.</title>
        <authorList>
            <person name="Montgomery K."/>
        </authorList>
    </citation>
    <scope>NUCLEOTIDE SEQUENCE [LARGE SCALE GENOMIC DNA]</scope>
    <source>
        <strain evidence="2">SC8812_S17_10</strain>
    </source>
</reference>
<keyword evidence="3" id="KW-1185">Reference proteome</keyword>